<proteinExistence type="predicted"/>
<organism evidence="2 3">
    <name type="scientific">Natranaeroarchaeum sulfidigenes</name>
    <dbReference type="NCBI Taxonomy" id="2784880"/>
    <lineage>
        <taxon>Archaea</taxon>
        <taxon>Methanobacteriati</taxon>
        <taxon>Methanobacteriota</taxon>
        <taxon>Stenosarchaea group</taxon>
        <taxon>Halobacteria</taxon>
        <taxon>Halobacteriales</taxon>
        <taxon>Natronoarchaeaceae</taxon>
        <taxon>Natranaeroarchaeum</taxon>
    </lineage>
</organism>
<gene>
    <name evidence="2" type="ORF">AArcS_0153</name>
</gene>
<keyword evidence="1" id="KW-0812">Transmembrane</keyword>
<feature type="transmembrane region" description="Helical" evidence="1">
    <location>
        <begin position="153"/>
        <end position="176"/>
    </location>
</feature>
<reference evidence="2" key="1">
    <citation type="submission" date="2020-11" db="EMBL/GenBank/DDBJ databases">
        <title>Carbohydrate-dependent, anaerobic sulfur respiration: A novel catabolism in halophilic archaea.</title>
        <authorList>
            <person name="Sorokin D.Y."/>
            <person name="Messina E."/>
            <person name="Smedile F."/>
            <person name="La Cono V."/>
            <person name="Hallsworth J.E."/>
            <person name="Yakimov M.M."/>
        </authorList>
    </citation>
    <scope>NUCLEOTIDE SEQUENCE</scope>
    <source>
        <strain evidence="2">AArc-S</strain>
    </source>
</reference>
<dbReference type="KEGG" id="hara:AArcS_0153"/>
<keyword evidence="1" id="KW-1133">Transmembrane helix</keyword>
<evidence type="ECO:0000313" key="3">
    <source>
        <dbReference type="Proteomes" id="UP000663586"/>
    </source>
</evidence>
<feature type="transmembrane region" description="Helical" evidence="1">
    <location>
        <begin position="49"/>
        <end position="66"/>
    </location>
</feature>
<dbReference type="AlphaFoldDB" id="A0A897MQW4"/>
<dbReference type="Proteomes" id="UP000663586">
    <property type="component" value="Chromosome"/>
</dbReference>
<protein>
    <submittedName>
        <fullName evidence="2">Putative membrane protein</fullName>
    </submittedName>
</protein>
<feature type="transmembrane region" description="Helical" evidence="1">
    <location>
        <begin position="78"/>
        <end position="100"/>
    </location>
</feature>
<dbReference type="EMBL" id="CP064786">
    <property type="protein sequence ID" value="QSG01393.1"/>
    <property type="molecule type" value="Genomic_DNA"/>
</dbReference>
<evidence type="ECO:0000313" key="2">
    <source>
        <dbReference type="EMBL" id="QSG01393.1"/>
    </source>
</evidence>
<sequence length="200" mass="21399">MNVIKRSEANQRQGRYLSARHPDSTATMTGNYTDHNALDDRTIHRIGKLLLATVALVLLLGLVSLLPGIDRLVPGSPVTFMALVSAVVTIVLVGLLISLAPAVKRLVTSALDGPRLVVDDVATIAQLLVVFVAIVIAHRGLAPAIVPLLDGLAWLYDLAFFLLALPPLAVIAWQVYDSLDPMAELLADRVTAGENGDEEQ</sequence>
<name>A0A897MQW4_9EURY</name>
<accession>A0A897MQW4</accession>
<feature type="transmembrane region" description="Helical" evidence="1">
    <location>
        <begin position="121"/>
        <end position="141"/>
    </location>
</feature>
<evidence type="ECO:0000256" key="1">
    <source>
        <dbReference type="SAM" id="Phobius"/>
    </source>
</evidence>
<keyword evidence="3" id="KW-1185">Reference proteome</keyword>
<keyword evidence="1" id="KW-0472">Membrane</keyword>